<dbReference type="GO" id="GO:0004385">
    <property type="term" value="F:GMP kinase activity"/>
    <property type="evidence" value="ECO:0007669"/>
    <property type="project" value="UniProtKB-EC"/>
</dbReference>
<evidence type="ECO:0000313" key="7">
    <source>
        <dbReference type="Proteomes" id="UP000192727"/>
    </source>
</evidence>
<sequence length="194" mass="22402">MEWKGKEMIFVFTGPHGAGRKTVAEMAGDTLGIKKVLSYTTRPPKKTEVDGQDYHFVSREKFLEDQHLGKFVEVRGINGHLYGMQGADVELMLQSAGSIYLILDRYGSDTLKKIYGDKLVRIFIYADRNHVIERLAKSGDSEEMITRYMAHYEDEMAYKPQCEYSFENIDLAHTIFDLTKALDRYLERNLLELD</sequence>
<dbReference type="InterPro" id="IPR008145">
    <property type="entry name" value="GK/Ca_channel_bsu"/>
</dbReference>
<dbReference type="GeneID" id="64220585"/>
<keyword evidence="4 6" id="KW-0418">Kinase</keyword>
<dbReference type="AlphaFoldDB" id="A0A1U9YMH6"/>
<dbReference type="SUPFAM" id="SSF52540">
    <property type="entry name" value="P-loop containing nucleoside triphosphate hydrolases"/>
    <property type="match status" value="1"/>
</dbReference>
<dbReference type="InterPro" id="IPR027417">
    <property type="entry name" value="P-loop_NTPase"/>
</dbReference>
<evidence type="ECO:0000256" key="5">
    <source>
        <dbReference type="ARBA" id="ARBA00048594"/>
    </source>
</evidence>
<evidence type="ECO:0000256" key="2">
    <source>
        <dbReference type="ARBA" id="ARBA00005790"/>
    </source>
</evidence>
<dbReference type="PROSITE" id="PS50052">
    <property type="entry name" value="GUANYLATE_KINASE_2"/>
    <property type="match status" value="1"/>
</dbReference>
<dbReference type="EMBL" id="CP020557">
    <property type="protein sequence ID" value="ARF68021.1"/>
    <property type="molecule type" value="Genomic_DNA"/>
</dbReference>
<dbReference type="PROSITE" id="PS00856">
    <property type="entry name" value="GUANYLATE_KINASE_1"/>
    <property type="match status" value="1"/>
</dbReference>
<gene>
    <name evidence="6" type="ORF">B7C51_09505</name>
</gene>
<dbReference type="Pfam" id="PF00625">
    <property type="entry name" value="Guanylate_kin"/>
    <property type="match status" value="1"/>
</dbReference>
<keyword evidence="3" id="KW-0808">Transferase</keyword>
<dbReference type="InterPro" id="IPR020590">
    <property type="entry name" value="Guanylate_kinase_CS"/>
</dbReference>
<comment type="similarity">
    <text evidence="2">Belongs to the guanylate kinase family.</text>
</comment>
<evidence type="ECO:0000256" key="4">
    <source>
        <dbReference type="ARBA" id="ARBA00022777"/>
    </source>
</evidence>
<accession>A0A1U9YMH6</accession>
<dbReference type="SMART" id="SM00072">
    <property type="entry name" value="GuKc"/>
    <property type="match status" value="1"/>
</dbReference>
<comment type="catalytic activity">
    <reaction evidence="5">
        <text>GMP + ATP = GDP + ADP</text>
        <dbReference type="Rhea" id="RHEA:20780"/>
        <dbReference type="ChEBI" id="CHEBI:30616"/>
        <dbReference type="ChEBI" id="CHEBI:58115"/>
        <dbReference type="ChEBI" id="CHEBI:58189"/>
        <dbReference type="ChEBI" id="CHEBI:456216"/>
        <dbReference type="EC" id="2.7.4.8"/>
    </reaction>
</comment>
<dbReference type="GO" id="GO:0005829">
    <property type="term" value="C:cytosol"/>
    <property type="evidence" value="ECO:0007669"/>
    <property type="project" value="TreeGrafter"/>
</dbReference>
<dbReference type="Proteomes" id="UP000192727">
    <property type="component" value="Chromosome"/>
</dbReference>
<dbReference type="Gene3D" id="3.40.50.300">
    <property type="entry name" value="P-loop containing nucleotide triphosphate hydrolases"/>
    <property type="match status" value="1"/>
</dbReference>
<reference evidence="6 7" key="1">
    <citation type="submission" date="2017-03" db="EMBL/GenBank/DDBJ databases">
        <title>Paenibacillus larvae genome sequencing.</title>
        <authorList>
            <person name="Dingman D.W."/>
        </authorList>
    </citation>
    <scope>NUCLEOTIDE SEQUENCE [LARGE SCALE GENOMIC DNA]</scope>
    <source>
        <strain evidence="6 7">SAG 10367</strain>
    </source>
</reference>
<evidence type="ECO:0000256" key="1">
    <source>
        <dbReference type="ARBA" id="ARBA00003531"/>
    </source>
</evidence>
<dbReference type="RefSeq" id="WP_023483567.1">
    <property type="nucleotide sequence ID" value="NZ_CP019794.1"/>
</dbReference>
<dbReference type="InterPro" id="IPR008144">
    <property type="entry name" value="Guanylate_kin-like_dom"/>
</dbReference>
<dbReference type="PANTHER" id="PTHR23117:SF13">
    <property type="entry name" value="GUANYLATE KINASE"/>
    <property type="match status" value="1"/>
</dbReference>
<protein>
    <submittedName>
        <fullName evidence="6">Guanylate kinase</fullName>
    </submittedName>
</protein>
<dbReference type="PANTHER" id="PTHR23117">
    <property type="entry name" value="GUANYLATE KINASE-RELATED"/>
    <property type="match status" value="1"/>
</dbReference>
<proteinExistence type="inferred from homology"/>
<name>A0A1U9YMH6_9BACL</name>
<evidence type="ECO:0000313" key="6">
    <source>
        <dbReference type="EMBL" id="ARF68021.1"/>
    </source>
</evidence>
<organism evidence="6 7">
    <name type="scientific">Paenibacillus larvae subsp. pulvifaciens</name>
    <dbReference type="NCBI Taxonomy" id="1477"/>
    <lineage>
        <taxon>Bacteria</taxon>
        <taxon>Bacillati</taxon>
        <taxon>Bacillota</taxon>
        <taxon>Bacilli</taxon>
        <taxon>Bacillales</taxon>
        <taxon>Paenibacillaceae</taxon>
        <taxon>Paenibacillus</taxon>
    </lineage>
</organism>
<comment type="function">
    <text evidence="1">Essential for recycling GMP and indirectly, cGMP.</text>
</comment>
<evidence type="ECO:0000256" key="3">
    <source>
        <dbReference type="ARBA" id="ARBA00022679"/>
    </source>
</evidence>